<dbReference type="PANTHER" id="PTHR15544">
    <property type="entry name" value="OSMOSIS RESPONSIVE FACTOR"/>
    <property type="match status" value="1"/>
</dbReference>
<reference evidence="2" key="1">
    <citation type="submission" date="2020-05" db="EMBL/GenBank/DDBJ databases">
        <title>Phylogenomic resolution of chytrid fungi.</title>
        <authorList>
            <person name="Stajich J.E."/>
            <person name="Amses K."/>
            <person name="Simmons R."/>
            <person name="Seto K."/>
            <person name="Myers J."/>
            <person name="Bonds A."/>
            <person name="Quandt C.A."/>
            <person name="Barry K."/>
            <person name="Liu P."/>
            <person name="Grigoriev I."/>
            <person name="Longcore J.E."/>
            <person name="James T.Y."/>
        </authorList>
    </citation>
    <scope>NUCLEOTIDE SEQUENCE</scope>
    <source>
        <strain evidence="2">JEL0379</strain>
    </source>
</reference>
<dbReference type="Proteomes" id="UP001212152">
    <property type="component" value="Unassembled WGS sequence"/>
</dbReference>
<dbReference type="Gene3D" id="1.25.40.10">
    <property type="entry name" value="Tetratricopeptide repeat domain"/>
    <property type="match status" value="1"/>
</dbReference>
<gene>
    <name evidence="2" type="primary">TTC33</name>
    <name evidence="2" type="ORF">HDU87_004766</name>
</gene>
<name>A0AAD5XRL2_9FUNG</name>
<comment type="caution">
    <text evidence="2">The sequence shown here is derived from an EMBL/GenBank/DDBJ whole genome shotgun (WGS) entry which is preliminary data.</text>
</comment>
<evidence type="ECO:0000313" key="3">
    <source>
        <dbReference type="Proteomes" id="UP001212152"/>
    </source>
</evidence>
<protein>
    <submittedName>
        <fullName evidence="2">Tetratricopeptide repeat protein 33</fullName>
    </submittedName>
</protein>
<dbReference type="AlphaFoldDB" id="A0AAD5XRL2"/>
<evidence type="ECO:0000256" key="1">
    <source>
        <dbReference type="SAM" id="MobiDB-lite"/>
    </source>
</evidence>
<evidence type="ECO:0000313" key="2">
    <source>
        <dbReference type="EMBL" id="KAJ3176835.1"/>
    </source>
</evidence>
<dbReference type="InterPro" id="IPR052658">
    <property type="entry name" value="TPR-containing"/>
</dbReference>
<dbReference type="EMBL" id="JADGJQ010000037">
    <property type="protein sequence ID" value="KAJ3176835.1"/>
    <property type="molecule type" value="Genomic_DNA"/>
</dbReference>
<feature type="region of interest" description="Disordered" evidence="1">
    <location>
        <begin position="16"/>
        <end position="35"/>
    </location>
</feature>
<accession>A0AAD5XRL2</accession>
<dbReference type="SUPFAM" id="SSF48452">
    <property type="entry name" value="TPR-like"/>
    <property type="match status" value="1"/>
</dbReference>
<organism evidence="2 3">
    <name type="scientific">Geranomyces variabilis</name>
    <dbReference type="NCBI Taxonomy" id="109894"/>
    <lineage>
        <taxon>Eukaryota</taxon>
        <taxon>Fungi</taxon>
        <taxon>Fungi incertae sedis</taxon>
        <taxon>Chytridiomycota</taxon>
        <taxon>Chytridiomycota incertae sedis</taxon>
        <taxon>Chytridiomycetes</taxon>
        <taxon>Spizellomycetales</taxon>
        <taxon>Powellomycetaceae</taxon>
        <taxon>Geranomyces</taxon>
    </lineage>
</organism>
<sequence length="231" mass="24826">MTKRTAAVVFAVNQAAKRPAPPKPSAFYNEDDDDDDDEAAVLIDDPTYALTVSTAAAARRILDPITQAQTLHREGNVLATAGRFAEALSRWTSALAIDLPVAATTTSTTTATTTIGDSALEETTASAWAKNIRGRLRESCAQAHMQRDEWFLAVKQASAATEILPKWAVAWQTLGRAQLGFGEPALAVTSFETAFELDDGMIDVLEEDLPRANEAVRTLAAEGLTHARLEV</sequence>
<keyword evidence="3" id="KW-1185">Reference proteome</keyword>
<proteinExistence type="predicted"/>
<dbReference type="PANTHER" id="PTHR15544:SF0">
    <property type="entry name" value="TETRATRICOPEPTIDE REPEAT PROTEIN 33"/>
    <property type="match status" value="1"/>
</dbReference>
<dbReference type="InterPro" id="IPR011990">
    <property type="entry name" value="TPR-like_helical_dom_sf"/>
</dbReference>